<dbReference type="InterPro" id="IPR036412">
    <property type="entry name" value="HAD-like_sf"/>
</dbReference>
<evidence type="ECO:0000313" key="1">
    <source>
        <dbReference type="EMBL" id="MBO0449542.1"/>
    </source>
</evidence>
<dbReference type="InterPro" id="IPR050155">
    <property type="entry name" value="HAD-like_hydrolase_sf"/>
</dbReference>
<organism evidence="1 2">
    <name type="scientific">Candidatus Enterococcus myersii</name>
    <dbReference type="NCBI Taxonomy" id="2815322"/>
    <lineage>
        <taxon>Bacteria</taxon>
        <taxon>Bacillati</taxon>
        <taxon>Bacillota</taxon>
        <taxon>Bacilli</taxon>
        <taxon>Lactobacillales</taxon>
        <taxon>Enterococcaceae</taxon>
        <taxon>Enterococcus</taxon>
    </lineage>
</organism>
<evidence type="ECO:0000313" key="2">
    <source>
        <dbReference type="Proteomes" id="UP000664256"/>
    </source>
</evidence>
<dbReference type="RefSeq" id="WP_206903641.1">
    <property type="nucleotide sequence ID" value="NZ_JAFLVT010000008.1"/>
</dbReference>
<dbReference type="PANTHER" id="PTHR43434:SF20">
    <property type="entry name" value="5'-NUCLEOTIDASE"/>
    <property type="match status" value="1"/>
</dbReference>
<name>A0ABS3H7W3_9ENTE</name>
<dbReference type="PANTHER" id="PTHR43434">
    <property type="entry name" value="PHOSPHOGLYCOLATE PHOSPHATASE"/>
    <property type="match status" value="1"/>
</dbReference>
<dbReference type="Proteomes" id="UP000664256">
    <property type="component" value="Unassembled WGS sequence"/>
</dbReference>
<dbReference type="SUPFAM" id="SSF56784">
    <property type="entry name" value="HAD-like"/>
    <property type="match status" value="1"/>
</dbReference>
<dbReference type="SFLD" id="SFLDS00003">
    <property type="entry name" value="Haloacid_Dehalogenase"/>
    <property type="match status" value="1"/>
</dbReference>
<dbReference type="Pfam" id="PF13419">
    <property type="entry name" value="HAD_2"/>
    <property type="match status" value="1"/>
</dbReference>
<dbReference type="InterPro" id="IPR041492">
    <property type="entry name" value="HAD_2"/>
</dbReference>
<keyword evidence="2" id="KW-1185">Reference proteome</keyword>
<dbReference type="SFLD" id="SFLDG01129">
    <property type="entry name" value="C1.5:_HAD__Beta-PGM__Phosphata"/>
    <property type="match status" value="1"/>
</dbReference>
<proteinExistence type="predicted"/>
<dbReference type="InterPro" id="IPR023214">
    <property type="entry name" value="HAD_sf"/>
</dbReference>
<dbReference type="EMBL" id="JAFLVT010000008">
    <property type="protein sequence ID" value="MBO0449542.1"/>
    <property type="molecule type" value="Genomic_DNA"/>
</dbReference>
<dbReference type="Gene3D" id="3.40.50.1000">
    <property type="entry name" value="HAD superfamily/HAD-like"/>
    <property type="match status" value="1"/>
</dbReference>
<reference evidence="1 2" key="1">
    <citation type="submission" date="2021-03" db="EMBL/GenBank/DDBJ databases">
        <title>Enterococcal diversity collection.</title>
        <authorList>
            <person name="Gilmore M.S."/>
            <person name="Schwartzman J."/>
            <person name="Van Tyne D."/>
            <person name="Martin M."/>
            <person name="Earl A.M."/>
            <person name="Manson A.L."/>
            <person name="Straub T."/>
            <person name="Salamzade R."/>
            <person name="Saavedra J."/>
            <person name="Lebreton F."/>
            <person name="Prichula J."/>
            <person name="Schaufler K."/>
            <person name="Gaca A."/>
            <person name="Sgardioli B."/>
            <person name="Wagenaar J."/>
            <person name="Strong T."/>
        </authorList>
    </citation>
    <scope>NUCLEOTIDE SEQUENCE [LARGE SCALE GENOMIC DNA]</scope>
    <source>
        <strain evidence="1 2">MJM12</strain>
    </source>
</reference>
<comment type="caution">
    <text evidence="1">The sequence shown here is derived from an EMBL/GenBank/DDBJ whole genome shotgun (WGS) entry which is preliminary data.</text>
</comment>
<accession>A0ABS3H7W3</accession>
<protein>
    <submittedName>
        <fullName evidence="1">HAD hydrolase-like protein</fullName>
    </submittedName>
</protein>
<sequence>MKQNHLFFDLDGTIINSQKGIFSSIRYALQKMNLSDLSDEELLSFIGPPLLTSFKKIGMDEEQANKAVVFYREHYQQSGMFEITPYEGIEEALTKLAKEKQLYLATSKPEVFAKAILDFLDYTQYFTGIYGADLDNKRSEKAAVLAYGLESTGLKDKSTAVMIGDRENDILGGKANNILPVGVLYGFGDQAELKAAGCEIFVELPKDLINLFNG</sequence>
<dbReference type="InterPro" id="IPR023198">
    <property type="entry name" value="PGP-like_dom2"/>
</dbReference>
<gene>
    <name evidence="1" type="ORF">JZO76_08315</name>
</gene>
<dbReference type="Gene3D" id="1.10.150.240">
    <property type="entry name" value="Putative phosphatase, domain 2"/>
    <property type="match status" value="1"/>
</dbReference>